<dbReference type="Proteomes" id="UP001190700">
    <property type="component" value="Unassembled WGS sequence"/>
</dbReference>
<proteinExistence type="predicted"/>
<dbReference type="EMBL" id="LGRX02033515">
    <property type="protein sequence ID" value="KAK3240926.1"/>
    <property type="molecule type" value="Genomic_DNA"/>
</dbReference>
<organism evidence="1 2">
    <name type="scientific">Cymbomonas tetramitiformis</name>
    <dbReference type="NCBI Taxonomy" id="36881"/>
    <lineage>
        <taxon>Eukaryota</taxon>
        <taxon>Viridiplantae</taxon>
        <taxon>Chlorophyta</taxon>
        <taxon>Pyramimonadophyceae</taxon>
        <taxon>Pyramimonadales</taxon>
        <taxon>Pyramimonadaceae</taxon>
        <taxon>Cymbomonas</taxon>
    </lineage>
</organism>
<dbReference type="AlphaFoldDB" id="A0AAE0BQF4"/>
<evidence type="ECO:0000313" key="2">
    <source>
        <dbReference type="Proteomes" id="UP001190700"/>
    </source>
</evidence>
<sequence length="355" mass="38190">MIPTGCYARGSFSRTTWRSSAGLDLSSFDFDDLTKAVIPKVNELLYDTLAYIVKTDSAAEHFLHLGTDSVSDWDGRRALLDLIKGCVPPGVRQTLQEEHSQLRYPARIDPRPLLAREQRLVRDIRSEDWTPTEMSRKYKLFERLDPDFYAAVAADDGSEAFAAAVAVYGAPAVLAGGESDEIDASTYGFTVPDSGSGVLSELEALTGQVRAMEERAGVHLSQVSLAEDEDVLEHRAPVGAPSANAVASDVPRRVVPRGGGASAGGALATGGYMAQFCVPTEEFPGGVDMVPMRPYVPAMTLEPLISAVTCSFQPAADSFVEPSEAIGHYSIDDYLSDSEADEQATFAVRCSAPWL</sequence>
<name>A0AAE0BQF4_9CHLO</name>
<keyword evidence="2" id="KW-1185">Reference proteome</keyword>
<evidence type="ECO:0000313" key="1">
    <source>
        <dbReference type="EMBL" id="KAK3240926.1"/>
    </source>
</evidence>
<gene>
    <name evidence="1" type="ORF">CYMTET_49270</name>
</gene>
<comment type="caution">
    <text evidence="1">The sequence shown here is derived from an EMBL/GenBank/DDBJ whole genome shotgun (WGS) entry which is preliminary data.</text>
</comment>
<accession>A0AAE0BQF4</accession>
<reference evidence="1 2" key="1">
    <citation type="journal article" date="2015" name="Genome Biol. Evol.">
        <title>Comparative Genomics of a Bacterivorous Green Alga Reveals Evolutionary Causalities and Consequences of Phago-Mixotrophic Mode of Nutrition.</title>
        <authorList>
            <person name="Burns J.A."/>
            <person name="Paasch A."/>
            <person name="Narechania A."/>
            <person name="Kim E."/>
        </authorList>
    </citation>
    <scope>NUCLEOTIDE SEQUENCE [LARGE SCALE GENOMIC DNA]</scope>
    <source>
        <strain evidence="1 2">PLY_AMNH</strain>
    </source>
</reference>
<protein>
    <submittedName>
        <fullName evidence="1">Uncharacterized protein</fullName>
    </submittedName>
</protein>